<dbReference type="CDD" id="cd02440">
    <property type="entry name" value="AdoMet_MTases"/>
    <property type="match status" value="1"/>
</dbReference>
<dbReference type="InterPro" id="IPR003115">
    <property type="entry name" value="ParB_N"/>
</dbReference>
<evidence type="ECO:0000313" key="3">
    <source>
        <dbReference type="Proteomes" id="UP000220752"/>
    </source>
</evidence>
<name>A0A2A6Z7P5_9FIRM</name>
<dbReference type="SUPFAM" id="SSF110849">
    <property type="entry name" value="ParB/Sulfiredoxin"/>
    <property type="match status" value="1"/>
</dbReference>
<feature type="domain" description="ParB-like N-terminal" evidence="1">
    <location>
        <begin position="27"/>
        <end position="114"/>
    </location>
</feature>
<dbReference type="Proteomes" id="UP000220752">
    <property type="component" value="Unassembled WGS sequence"/>
</dbReference>
<sequence>MNEKPYNGTPPREVTPDGFKVYCAYDEIVETDSLKPNPRNPNRHPEAQVKMLAHIIAEQGWRAPITVSRRSGYIVRGHARRLAGYEAGSQYAPIEWQDYDNDSAEMADLVADNRIAELAVLDQDAIAGILAELKENTDDLDPELSGFTAEQIEDMIAENKTDREAEEQAARLTLGERFLIPPFTVLDSRGGVWAERKKAWKRLGIRSEVGRGADDDNTKAGLTYNISSQPPGAYKAKNAYEEKIGQKISWEEFAELFPDSMAYSATSIFDPVLCELAYRWFCPQGGTIIDPFAGGSVRGVVAALTGRKYTGCDLSSRQIEANVNNWEEISHISVLDDAPEVTPPTWINGDSSHIDELAPGGYDLFFTCPPYADLEVYSDKPEDLSNKDYPEFLQLYRNVIRRATAMLKPDSFAVIVVSDLRDKKGFYRNFVSDTIDAFQDVGLKFYNEAILVNTAGGLAIRVGKQFEHSRKMGKDHQNVLVFCNGDPAQSAAFRTEDPQEYAEDINSYLKAGAGKLGVNHEKVLVFAKGDPEKAAETIGTPETVEEADRYDNTALLKEILGEDTGDE</sequence>
<dbReference type="SUPFAM" id="SSF53335">
    <property type="entry name" value="S-adenosyl-L-methionine-dependent methyltransferases"/>
    <property type="match status" value="1"/>
</dbReference>
<dbReference type="Gene3D" id="3.90.1530.10">
    <property type="entry name" value="Conserved hypothetical protein from pyrococcus furiosus pfu- 392566-001, ParB domain"/>
    <property type="match status" value="1"/>
</dbReference>
<dbReference type="SMART" id="SM00470">
    <property type="entry name" value="ParB"/>
    <property type="match status" value="1"/>
</dbReference>
<dbReference type="AlphaFoldDB" id="A0A2A6Z7P5"/>
<protein>
    <recommendedName>
        <fullName evidence="1">ParB-like N-terminal domain-containing protein</fullName>
    </recommendedName>
</protein>
<accession>A0A2A6Z7P5</accession>
<dbReference type="InterPro" id="IPR036086">
    <property type="entry name" value="ParB/Sulfiredoxin_sf"/>
</dbReference>
<keyword evidence="3" id="KW-1185">Reference proteome</keyword>
<reference evidence="2 3" key="1">
    <citation type="journal article" date="2017" name="Front. Microbiol.">
        <title>New Insights into the Diversity of the Genus Faecalibacterium.</title>
        <authorList>
            <person name="Benevides L."/>
            <person name="Burman S."/>
            <person name="Martin R."/>
            <person name="Robert V."/>
            <person name="Thomas M."/>
            <person name="Miquel S."/>
            <person name="Chain F."/>
            <person name="Sokol H."/>
            <person name="Bermudez-Humaran L.G."/>
            <person name="Morrison M."/>
            <person name="Langella P."/>
            <person name="Azevedo V.A."/>
            <person name="Chatel J.M."/>
            <person name="Soares S."/>
        </authorList>
    </citation>
    <scope>NUCLEOTIDE SEQUENCE [LARGE SCALE GENOMIC DNA]</scope>
    <source>
        <strain evidence="3">CNCM I-4540</strain>
    </source>
</reference>
<dbReference type="EMBL" id="NMTQ01000037">
    <property type="protein sequence ID" value="PDX57394.1"/>
    <property type="molecule type" value="Genomic_DNA"/>
</dbReference>
<gene>
    <name evidence="2" type="ORF">CGS46_12785</name>
</gene>
<proteinExistence type="predicted"/>
<organism evidence="2 3">
    <name type="scientific">Faecalibacterium langellae</name>
    <dbReference type="NCBI Taxonomy" id="3435293"/>
    <lineage>
        <taxon>Bacteria</taxon>
        <taxon>Bacillati</taxon>
        <taxon>Bacillota</taxon>
        <taxon>Clostridia</taxon>
        <taxon>Eubacteriales</taxon>
        <taxon>Oscillospiraceae</taxon>
        <taxon>Faecalibacterium</taxon>
    </lineage>
</organism>
<evidence type="ECO:0000259" key="1">
    <source>
        <dbReference type="SMART" id="SM00470"/>
    </source>
</evidence>
<comment type="caution">
    <text evidence="2">The sequence shown here is derived from an EMBL/GenBank/DDBJ whole genome shotgun (WGS) entry which is preliminary data.</text>
</comment>
<evidence type="ECO:0000313" key="2">
    <source>
        <dbReference type="EMBL" id="PDX57394.1"/>
    </source>
</evidence>
<dbReference type="Gene3D" id="3.40.50.150">
    <property type="entry name" value="Vaccinia Virus protein VP39"/>
    <property type="match status" value="2"/>
</dbReference>
<dbReference type="InterPro" id="IPR029063">
    <property type="entry name" value="SAM-dependent_MTases_sf"/>
</dbReference>